<protein>
    <submittedName>
        <fullName evidence="2">Chromosome partitioning protein ParA</fullName>
    </submittedName>
</protein>
<evidence type="ECO:0000259" key="1">
    <source>
        <dbReference type="Pfam" id="PF13614"/>
    </source>
</evidence>
<dbReference type="PATRIC" id="fig|1705562.3.peg.3386"/>
<feature type="domain" description="AAA" evidence="1">
    <location>
        <begin position="9"/>
        <end position="187"/>
    </location>
</feature>
<dbReference type="Proteomes" id="UP000037729">
    <property type="component" value="Unassembled WGS sequence"/>
</dbReference>
<dbReference type="RefSeq" id="WP_053968656.1">
    <property type="nucleotide sequence ID" value="NZ_JAWJXX010000008.1"/>
</dbReference>
<gene>
    <name evidence="2" type="ORF">AMS69_13925</name>
</gene>
<dbReference type="Gene3D" id="3.40.50.300">
    <property type="entry name" value="P-loop containing nucleotide triphosphate hydrolases"/>
    <property type="match status" value="1"/>
</dbReference>
<dbReference type="InterPro" id="IPR050678">
    <property type="entry name" value="DNA_Partitioning_ATPase"/>
</dbReference>
<name>A0A0M9AJ18_9EURY</name>
<dbReference type="InterPro" id="IPR027417">
    <property type="entry name" value="P-loop_NTPase"/>
</dbReference>
<accession>A0A0M9AJ18</accession>
<proteinExistence type="predicted"/>
<dbReference type="SUPFAM" id="SSF52540">
    <property type="entry name" value="P-loop containing nucleoside triphosphate hydrolases"/>
    <property type="match status" value="1"/>
</dbReference>
<sequence length="290" mass="32004">MLAYTTYSEAGGVGKTTTAANLAHAHARNGLKTLVIDLDPQEASLSYIFDVDDDRDDGAADNLVRHMVGRGKGSFEGLIREDTGVDNLDVIPAHNMLSSLDTTMRRAKETEEQMNPDAEWVEEEQLYQLLGRNGIHEQYDVIICDPQASEGQALYNAVMVTQTVLIPVELSGKGSLSIDGLEQLVDGLEDNLGIEVGVLGIVPIAFGDTTGQKQHLATLKEDVDYDVPTVFRKRESLMQEMWDARATAYEVVDEAFKDGEKGIRRVPDREHETLEKYDDLAADIEEAFDA</sequence>
<evidence type="ECO:0000313" key="3">
    <source>
        <dbReference type="Proteomes" id="UP000037729"/>
    </source>
</evidence>
<dbReference type="Pfam" id="PF13614">
    <property type="entry name" value="AAA_31"/>
    <property type="match status" value="1"/>
</dbReference>
<dbReference type="PANTHER" id="PTHR13696:SF99">
    <property type="entry name" value="COBYRINIC ACID AC-DIAMIDE SYNTHASE"/>
    <property type="match status" value="1"/>
</dbReference>
<organism evidence="2 3">
    <name type="scientific">Haloarcula rubripromontorii</name>
    <dbReference type="NCBI Taxonomy" id="1705562"/>
    <lineage>
        <taxon>Archaea</taxon>
        <taxon>Methanobacteriati</taxon>
        <taxon>Methanobacteriota</taxon>
        <taxon>Stenosarchaea group</taxon>
        <taxon>Halobacteria</taxon>
        <taxon>Halobacteriales</taxon>
        <taxon>Haloarculaceae</taxon>
        <taxon>Haloarcula</taxon>
    </lineage>
</organism>
<comment type="caution">
    <text evidence="2">The sequence shown here is derived from an EMBL/GenBank/DDBJ whole genome shotgun (WGS) entry which is preliminary data.</text>
</comment>
<dbReference type="InterPro" id="IPR025669">
    <property type="entry name" value="AAA_dom"/>
</dbReference>
<dbReference type="PANTHER" id="PTHR13696">
    <property type="entry name" value="P-LOOP CONTAINING NUCLEOSIDE TRIPHOSPHATE HYDROLASE"/>
    <property type="match status" value="1"/>
</dbReference>
<dbReference type="AlphaFoldDB" id="A0A0M9AJ18"/>
<dbReference type="EMBL" id="LIUF01000004">
    <property type="protein sequence ID" value="KOX92448.1"/>
    <property type="molecule type" value="Genomic_DNA"/>
</dbReference>
<evidence type="ECO:0000313" key="2">
    <source>
        <dbReference type="EMBL" id="KOX92448.1"/>
    </source>
</evidence>
<dbReference type="CDD" id="cd02042">
    <property type="entry name" value="ParAB_family"/>
    <property type="match status" value="1"/>
</dbReference>
<keyword evidence="3" id="KW-1185">Reference proteome</keyword>
<reference evidence="2 3" key="1">
    <citation type="submission" date="2015-08" db="EMBL/GenBank/DDBJ databases">
        <title>Genomes of Isolates from Cabo Rojo, PR.</title>
        <authorList>
            <person name="Sanchez-Nieves R.L."/>
            <person name="Montalvo-Rodriguez R."/>
        </authorList>
    </citation>
    <scope>NUCLEOTIDE SEQUENCE [LARGE SCALE GENOMIC DNA]</scope>
    <source>
        <strain evidence="2 3">SL3</strain>
    </source>
</reference>
<dbReference type="OrthoDB" id="298117at2157"/>
<dbReference type="STRING" id="1705562.AMS69_13925"/>